<feature type="coiled-coil region" evidence="5">
    <location>
        <begin position="75"/>
        <end position="148"/>
    </location>
</feature>
<evidence type="ECO:0000256" key="2">
    <source>
        <dbReference type="ARBA" id="ARBA00022490"/>
    </source>
</evidence>
<evidence type="ECO:0000256" key="6">
    <source>
        <dbReference type="SAM" id="MobiDB-lite"/>
    </source>
</evidence>
<dbReference type="PANTHER" id="PTHR20544:SF1">
    <property type="entry name" value="CENTROSOMAL PROTEIN 135KDA"/>
    <property type="match status" value="1"/>
</dbReference>
<feature type="coiled-coil region" evidence="5">
    <location>
        <begin position="564"/>
        <end position="686"/>
    </location>
</feature>
<feature type="coiled-coil region" evidence="5">
    <location>
        <begin position="378"/>
        <end position="415"/>
    </location>
</feature>
<reference evidence="7" key="1">
    <citation type="submission" date="2025-08" db="UniProtKB">
        <authorList>
            <consortium name="Ensembl"/>
        </authorList>
    </citation>
    <scope>IDENTIFICATION</scope>
</reference>
<feature type="compositionally biased region" description="Basic and acidic residues" evidence="6">
    <location>
        <begin position="1062"/>
        <end position="1074"/>
    </location>
</feature>
<comment type="subcellular location">
    <subcellularLocation>
        <location evidence="1">Cytoplasm</location>
        <location evidence="1">Cytoskeleton</location>
        <location evidence="1">Microtubule organizing center</location>
        <location evidence="1">Centrosome</location>
        <location evidence="1">Centriole</location>
    </subcellularLocation>
</comment>
<evidence type="ECO:0000256" key="5">
    <source>
        <dbReference type="SAM" id="Coils"/>
    </source>
</evidence>
<name>A0A8B9BYC2_9AVES</name>
<sequence>MTTAAERKFVNLRKRLDQLGYRQPLGLESLPLVEKLFSDLVHTTESLRSAKLSAGKIEKEFSNYDAILEPYKTENAKLTRENNELHLEILKLKEQSDRHVKDLKANLRRVEHETADLRFLNNQYVHKIKSLEKENKSKTEKIQQLQEKNLQAVVQTPGGRKRNIPFRRQRMQIDQPVPPSGVSAYPVPQPEDPYIADLLQVADNRIHELQSEVTELQEKLEISESGMKNYSKQVELRDKEIERLMLALDGGRSHEVISLESRSKCNEKLIAHLNLQVEYLQQTNKELENRIQDLLDTKQNVTSEVVHLSNKNEELCQELNEIDHLAQQLERHKEIVLETADKEIGEAKLNKMLNNFFQMYLLALLMFFLQNERLNEELFGKTDDKENLEVLLNQLEQEKQRLTEKTENFEIKERELVLEIERMRLEYGIALGDKSPSRLDAFVKTLEDDRDYYKRELEYLQKMIKRRPSPSRRTPEKSEDLRLITRERDELQSMLDRFEKHMIEIQSNVKLLTAERDRLSILYEQVRRDSLSLQLILLAVFNLDLFKKQIVIFEMERCELKSTISILKERINSLENELKLKSNKLAQTSDDSSQFKAELCSLQLLNEQLQRSIEDLQHRLSLKKDELQSAREEIIKLEEEIGDHYTSHDEAVNVLRSTITVLDKEKDSLQETVDEKTERIACLDDNLANKVCTVTTSQLKDMLSSRDREISSLHRQLDASHMELAETGRVKEMALKENRRLQDDLATMTRENQAVSTELEDAIREKEEMKTRVHNYITEVSRFESLMALKEKENQDLLEKFRMVHTQAEGWEIKAHQAEGESSSIRLELLCVDTDRRHLRERVELLEKEIQEHIMAAQAYESQISSITKNMSKLEEDIKRENQDKSSVLADLASVRELCVKLEASKELLSRQLASKSMDYERVLGELEDMKSEAELLKKQLSSERLTIQNLETLLATSRDKEFQNHLTSHEKDSEIQLLKDKLTLAEGKLSSHNREVSLLRSKVAQLQTDYDVLKRQLTTERFERERAIQEMRRHGLSTSSLRASPPLSSTLRSPSQSPERAAVRTVEEAAAEK</sequence>
<protein>
    <submittedName>
        <fullName evidence="7">Centrosomal protein 135</fullName>
    </submittedName>
</protein>
<organism evidence="7 8">
    <name type="scientific">Anser brachyrhynchus</name>
    <name type="common">Pink-footed goose</name>
    <dbReference type="NCBI Taxonomy" id="132585"/>
    <lineage>
        <taxon>Eukaryota</taxon>
        <taxon>Metazoa</taxon>
        <taxon>Chordata</taxon>
        <taxon>Craniata</taxon>
        <taxon>Vertebrata</taxon>
        <taxon>Euteleostomi</taxon>
        <taxon>Archelosauria</taxon>
        <taxon>Archosauria</taxon>
        <taxon>Dinosauria</taxon>
        <taxon>Saurischia</taxon>
        <taxon>Theropoda</taxon>
        <taxon>Coelurosauria</taxon>
        <taxon>Aves</taxon>
        <taxon>Neognathae</taxon>
        <taxon>Galloanserae</taxon>
        <taxon>Anseriformes</taxon>
        <taxon>Anatidae</taxon>
        <taxon>Anserinae</taxon>
        <taxon>Anser</taxon>
    </lineage>
</organism>
<evidence type="ECO:0000256" key="4">
    <source>
        <dbReference type="ARBA" id="ARBA00038123"/>
    </source>
</evidence>
<feature type="coiled-coil region" evidence="5">
    <location>
        <begin position="443"/>
        <end position="515"/>
    </location>
</feature>
<keyword evidence="3" id="KW-0206">Cytoskeleton</keyword>
<accession>A0A8B9BYC2</accession>
<evidence type="ECO:0000256" key="3">
    <source>
        <dbReference type="ARBA" id="ARBA00023212"/>
    </source>
</evidence>
<feature type="compositionally biased region" description="Low complexity" evidence="6">
    <location>
        <begin position="1037"/>
        <end position="1061"/>
    </location>
</feature>
<evidence type="ECO:0000313" key="8">
    <source>
        <dbReference type="Proteomes" id="UP000694426"/>
    </source>
</evidence>
<feature type="coiled-coil region" evidence="5">
    <location>
        <begin position="731"/>
        <end position="800"/>
    </location>
</feature>
<evidence type="ECO:0000313" key="7">
    <source>
        <dbReference type="Ensembl" id="ENSABRP00000011590.1"/>
    </source>
</evidence>
<reference evidence="7" key="2">
    <citation type="submission" date="2025-09" db="UniProtKB">
        <authorList>
            <consortium name="Ensembl"/>
        </authorList>
    </citation>
    <scope>IDENTIFICATION</scope>
</reference>
<feature type="region of interest" description="Disordered" evidence="6">
    <location>
        <begin position="1032"/>
        <end position="1074"/>
    </location>
</feature>
<dbReference type="GO" id="GO:0005814">
    <property type="term" value="C:centriole"/>
    <property type="evidence" value="ECO:0007669"/>
    <property type="project" value="UniProtKB-SubCell"/>
</dbReference>
<comment type="similarity">
    <text evidence="4">Belongs to the CEP135/TSGA10 family.</text>
</comment>
<keyword evidence="5" id="KW-0175">Coiled coil</keyword>
<keyword evidence="8" id="KW-1185">Reference proteome</keyword>
<feature type="coiled-coil region" evidence="5">
    <location>
        <begin position="836"/>
        <end position="891"/>
    </location>
</feature>
<dbReference type="PANTHER" id="PTHR20544">
    <property type="entry name" value="CENTROSOMAL PROTEIN CEP135"/>
    <property type="match status" value="1"/>
</dbReference>
<dbReference type="GeneTree" id="ENSGT00940000159453"/>
<proteinExistence type="inferred from homology"/>
<keyword evidence="2" id="KW-0963">Cytoplasm</keyword>
<feature type="coiled-coil region" evidence="5">
    <location>
        <begin position="199"/>
        <end position="233"/>
    </location>
</feature>
<dbReference type="Proteomes" id="UP000694426">
    <property type="component" value="Unplaced"/>
</dbReference>
<dbReference type="AlphaFoldDB" id="A0A8B9BYC2"/>
<feature type="coiled-coil region" evidence="5">
    <location>
        <begin position="920"/>
        <end position="1017"/>
    </location>
</feature>
<dbReference type="CDD" id="cd22292">
    <property type="entry name" value="cc_Cep135_MBD"/>
    <property type="match status" value="1"/>
</dbReference>
<evidence type="ECO:0000256" key="1">
    <source>
        <dbReference type="ARBA" id="ARBA00004114"/>
    </source>
</evidence>
<dbReference type="Ensembl" id="ENSABRT00000016548.1">
    <property type="protein sequence ID" value="ENSABRP00000011590.1"/>
    <property type="gene ID" value="ENSABRG00000010107.1"/>
</dbReference>
<dbReference type="InterPro" id="IPR051877">
    <property type="entry name" value="Centriole_BasalBody_StrucProt"/>
</dbReference>
<gene>
    <name evidence="7" type="primary">CEP135</name>
</gene>
<feature type="coiled-coil region" evidence="5">
    <location>
        <begin position="270"/>
        <end position="332"/>
    </location>
</feature>